<gene>
    <name evidence="1" type="ORF">NCTC13635_01926</name>
</gene>
<evidence type="ECO:0000313" key="1">
    <source>
        <dbReference type="EMBL" id="VEB01255.1"/>
    </source>
</evidence>
<dbReference type="Proteomes" id="UP000282433">
    <property type="component" value="Chromosome"/>
</dbReference>
<name>A0A447RN11_KLEPN</name>
<organism evidence="1 2">
    <name type="scientific">Klebsiella pneumoniae</name>
    <dbReference type="NCBI Taxonomy" id="573"/>
    <lineage>
        <taxon>Bacteria</taxon>
        <taxon>Pseudomonadati</taxon>
        <taxon>Pseudomonadota</taxon>
        <taxon>Gammaproteobacteria</taxon>
        <taxon>Enterobacterales</taxon>
        <taxon>Enterobacteriaceae</taxon>
        <taxon>Klebsiella/Raoultella group</taxon>
        <taxon>Klebsiella</taxon>
        <taxon>Klebsiella pneumoniae complex</taxon>
    </lineage>
</organism>
<sequence length="116" mass="12611">MANGQLSVLATVTKSAGMAGHFVAVAHPHVQQRFAVCGQGIFDTAHQRAVVNHFNLRVTKLTLVRTFYMAAQLHRHGLHAVADAKYRHAGFEHILRRARAVLFGGAFRAAGKNDAA</sequence>
<dbReference type="EMBL" id="LR134162">
    <property type="protein sequence ID" value="VEB01255.1"/>
    <property type="molecule type" value="Genomic_DNA"/>
</dbReference>
<dbReference type="AlphaFoldDB" id="A0A447RN11"/>
<proteinExistence type="predicted"/>
<evidence type="ECO:0000313" key="2">
    <source>
        <dbReference type="Proteomes" id="UP000282433"/>
    </source>
</evidence>
<protein>
    <submittedName>
        <fullName evidence="1">Uncharacterized protein</fullName>
    </submittedName>
</protein>
<accession>A0A447RN11</accession>
<reference evidence="1 2" key="1">
    <citation type="submission" date="2018-12" db="EMBL/GenBank/DDBJ databases">
        <authorList>
            <consortium name="Pathogen Informatics"/>
        </authorList>
    </citation>
    <scope>NUCLEOTIDE SEQUENCE [LARGE SCALE GENOMIC DNA]</scope>
    <source>
        <strain evidence="1 2">NCTC13635</strain>
    </source>
</reference>